<dbReference type="NCBIfam" id="TIGR00879">
    <property type="entry name" value="SP"/>
    <property type="match status" value="1"/>
</dbReference>
<dbReference type="FunFam" id="1.20.1250.20:FF:000043">
    <property type="entry name" value="sugar transporter ERD6-like 6"/>
    <property type="match status" value="1"/>
</dbReference>
<dbReference type="Gene3D" id="1.20.1250.20">
    <property type="entry name" value="MFS general substrate transporter like domains"/>
    <property type="match status" value="1"/>
</dbReference>
<evidence type="ECO:0000259" key="9">
    <source>
        <dbReference type="PROSITE" id="PS50850"/>
    </source>
</evidence>
<dbReference type="InterPro" id="IPR036259">
    <property type="entry name" value="MFS_trans_sf"/>
</dbReference>
<evidence type="ECO:0000256" key="1">
    <source>
        <dbReference type="ARBA" id="ARBA00004141"/>
    </source>
</evidence>
<feature type="transmembrane region" description="Helical" evidence="8">
    <location>
        <begin position="127"/>
        <end position="160"/>
    </location>
</feature>
<feature type="transmembrane region" description="Helical" evidence="8">
    <location>
        <begin position="309"/>
        <end position="331"/>
    </location>
</feature>
<name>A0A9E7GZ55_9LILI</name>
<sequence>MEDVENGIHGTHESEVTKPLIQQRELAKVEESSSDGQGFLWMVLLSTGVAVCGSFEFGSCIGYSAPTQAGITKDIGLSLSQYSIFASILTIGGMFGAVTSGHLADYIGRIGVISKIFLIHQISRFNYVYNLLILFPFCLMQTMRISAVVCIIGWLAIYFAKDTFLLCLGRLFTGYGIGVLSYVVPVFIAEIAPKNLRGGLTSLNQLLLVGGNSVAFIIGTLVSWRTMVLVGVLPCLVLLLGLVFIPESPRWLAKVDHQKEFISALQKLRGKDADITQEAAEIQECIENLQTLPRAGFQDLFQSRYIRSVIVSVGLMVFQQTGGINGVGFYASQIFVSAGFSSGNLGTILMGCIQVPITIVGAILMDRSGRIPLLMVSASGSSIGCFITGISFYLKGQGIYMDWLPTLALSGILVYLGSYSIGMGAVPWVMMSEIFPLNIKGVGGSLVTLVSWFGSWAVSYAFNFLMSWSSAGTFFLFSAAGAATLLFVARVVPETKGDSLEEIQESLNSSK</sequence>
<evidence type="ECO:0000256" key="7">
    <source>
        <dbReference type="RuleBase" id="RU003346"/>
    </source>
</evidence>
<evidence type="ECO:0000256" key="6">
    <source>
        <dbReference type="ARBA" id="ARBA00023136"/>
    </source>
</evidence>
<comment type="similarity">
    <text evidence="2 7">Belongs to the major facilitator superfamily. Sugar transporter (TC 2.A.1.1) family.</text>
</comment>
<dbReference type="AlphaFoldDB" id="A0A9E7GZ55"/>
<dbReference type="InterPro" id="IPR005828">
    <property type="entry name" value="MFS_sugar_transport-like"/>
</dbReference>
<accession>A0A9E7GZ55</accession>
<dbReference type="EMBL" id="CP097510">
    <property type="protein sequence ID" value="URE24476.1"/>
    <property type="molecule type" value="Genomic_DNA"/>
</dbReference>
<keyword evidence="3 10" id="KW-0762">Sugar transport</keyword>
<keyword evidence="7" id="KW-0813">Transport</keyword>
<dbReference type="InterPro" id="IPR003663">
    <property type="entry name" value="Sugar/inositol_transpt"/>
</dbReference>
<proteinExistence type="inferred from homology"/>
<feature type="transmembrane region" description="Helical" evidence="8">
    <location>
        <begin position="203"/>
        <end position="222"/>
    </location>
</feature>
<dbReference type="GO" id="GO:0016020">
    <property type="term" value="C:membrane"/>
    <property type="evidence" value="ECO:0007669"/>
    <property type="project" value="UniProtKB-SubCell"/>
</dbReference>
<feature type="transmembrane region" description="Helical" evidence="8">
    <location>
        <begin position="84"/>
        <end position="107"/>
    </location>
</feature>
<evidence type="ECO:0000256" key="4">
    <source>
        <dbReference type="ARBA" id="ARBA00022692"/>
    </source>
</evidence>
<keyword evidence="11" id="KW-1185">Reference proteome</keyword>
<keyword evidence="5 8" id="KW-1133">Transmembrane helix</keyword>
<dbReference type="PANTHER" id="PTHR48021">
    <property type="match status" value="1"/>
</dbReference>
<feature type="transmembrane region" description="Helical" evidence="8">
    <location>
        <begin position="38"/>
        <end position="64"/>
    </location>
</feature>
<feature type="transmembrane region" description="Helical" evidence="8">
    <location>
        <begin position="468"/>
        <end position="489"/>
    </location>
</feature>
<dbReference type="PROSITE" id="PS50850">
    <property type="entry name" value="MFS"/>
    <property type="match status" value="1"/>
</dbReference>
<feature type="transmembrane region" description="Helical" evidence="8">
    <location>
        <begin position="172"/>
        <end position="191"/>
    </location>
</feature>
<dbReference type="Pfam" id="PF00083">
    <property type="entry name" value="Sugar_tr"/>
    <property type="match status" value="1"/>
</dbReference>
<feature type="transmembrane region" description="Helical" evidence="8">
    <location>
        <begin position="343"/>
        <end position="364"/>
    </location>
</feature>
<protein>
    <submittedName>
        <fullName evidence="10">Sugar transporter</fullName>
    </submittedName>
</protein>
<dbReference type="Proteomes" id="UP001055439">
    <property type="component" value="Chromosome 8"/>
</dbReference>
<dbReference type="SUPFAM" id="SSF103473">
    <property type="entry name" value="MFS general substrate transporter"/>
    <property type="match status" value="1"/>
</dbReference>
<gene>
    <name evidence="10" type="ORF">MUK42_16777</name>
</gene>
<dbReference type="OrthoDB" id="6133115at2759"/>
<feature type="transmembrane region" description="Helical" evidence="8">
    <location>
        <begin position="442"/>
        <end position="462"/>
    </location>
</feature>
<dbReference type="InterPro" id="IPR044775">
    <property type="entry name" value="MFS_ERD6/Tret1-like"/>
</dbReference>
<comment type="subcellular location">
    <subcellularLocation>
        <location evidence="1">Membrane</location>
        <topology evidence="1">Multi-pass membrane protein</topology>
    </subcellularLocation>
</comment>
<dbReference type="InterPro" id="IPR020846">
    <property type="entry name" value="MFS_dom"/>
</dbReference>
<keyword evidence="6 8" id="KW-0472">Membrane</keyword>
<reference evidence="10" key="1">
    <citation type="submission" date="2022-05" db="EMBL/GenBank/DDBJ databases">
        <title>The Musa troglodytarum L. genome provides insights into the mechanism of non-climacteric behaviour and enrichment of carotenoids.</title>
        <authorList>
            <person name="Wang J."/>
        </authorList>
    </citation>
    <scope>NUCLEOTIDE SEQUENCE</scope>
    <source>
        <tissue evidence="10">Leaf</tissue>
    </source>
</reference>
<dbReference type="PANTHER" id="PTHR48021:SF21">
    <property type="entry name" value="SUGAR TRANSPORTER ERD6-LIKE 8"/>
    <property type="match status" value="1"/>
</dbReference>
<evidence type="ECO:0000313" key="10">
    <source>
        <dbReference type="EMBL" id="URE24476.1"/>
    </source>
</evidence>
<feature type="domain" description="Major facilitator superfamily (MFS) profile" evidence="9">
    <location>
        <begin position="46"/>
        <end position="496"/>
    </location>
</feature>
<evidence type="ECO:0000256" key="3">
    <source>
        <dbReference type="ARBA" id="ARBA00022597"/>
    </source>
</evidence>
<organism evidence="10 11">
    <name type="scientific">Musa troglodytarum</name>
    <name type="common">fe'i banana</name>
    <dbReference type="NCBI Taxonomy" id="320322"/>
    <lineage>
        <taxon>Eukaryota</taxon>
        <taxon>Viridiplantae</taxon>
        <taxon>Streptophyta</taxon>
        <taxon>Embryophyta</taxon>
        <taxon>Tracheophyta</taxon>
        <taxon>Spermatophyta</taxon>
        <taxon>Magnoliopsida</taxon>
        <taxon>Liliopsida</taxon>
        <taxon>Zingiberales</taxon>
        <taxon>Musaceae</taxon>
        <taxon>Musa</taxon>
    </lineage>
</organism>
<evidence type="ECO:0000256" key="2">
    <source>
        <dbReference type="ARBA" id="ARBA00010992"/>
    </source>
</evidence>
<feature type="transmembrane region" description="Helical" evidence="8">
    <location>
        <begin position="371"/>
        <end position="394"/>
    </location>
</feature>
<dbReference type="InterPro" id="IPR050549">
    <property type="entry name" value="MFS_Trehalose_Transporter"/>
</dbReference>
<dbReference type="CDD" id="cd17358">
    <property type="entry name" value="MFS_GLUT6_8_Class3_like"/>
    <property type="match status" value="1"/>
</dbReference>
<feature type="transmembrane region" description="Helical" evidence="8">
    <location>
        <begin position="406"/>
        <end position="430"/>
    </location>
</feature>
<dbReference type="PRINTS" id="PR00171">
    <property type="entry name" value="SUGRTRNSPORT"/>
</dbReference>
<feature type="transmembrane region" description="Helical" evidence="8">
    <location>
        <begin position="228"/>
        <end position="245"/>
    </location>
</feature>
<keyword evidence="4 8" id="KW-0812">Transmembrane</keyword>
<evidence type="ECO:0000313" key="11">
    <source>
        <dbReference type="Proteomes" id="UP001055439"/>
    </source>
</evidence>
<evidence type="ECO:0000256" key="8">
    <source>
        <dbReference type="SAM" id="Phobius"/>
    </source>
</evidence>
<evidence type="ECO:0000256" key="5">
    <source>
        <dbReference type="ARBA" id="ARBA00022989"/>
    </source>
</evidence>
<dbReference type="GO" id="GO:0051119">
    <property type="term" value="F:sugar transmembrane transporter activity"/>
    <property type="evidence" value="ECO:0007669"/>
    <property type="project" value="InterPro"/>
</dbReference>